<feature type="region of interest" description="Disordered" evidence="1">
    <location>
        <begin position="1"/>
        <end position="26"/>
    </location>
</feature>
<dbReference type="AlphaFoldDB" id="A0A915DC11"/>
<protein>
    <submittedName>
        <fullName evidence="3">Uncharacterized protein</fullName>
    </submittedName>
</protein>
<reference evidence="3" key="1">
    <citation type="submission" date="2022-11" db="UniProtKB">
        <authorList>
            <consortium name="WormBaseParasite"/>
        </authorList>
    </citation>
    <scope>IDENTIFICATION</scope>
</reference>
<accession>A0A915DC11</accession>
<evidence type="ECO:0000313" key="2">
    <source>
        <dbReference type="Proteomes" id="UP000887574"/>
    </source>
</evidence>
<feature type="compositionally biased region" description="Acidic residues" evidence="1">
    <location>
        <begin position="10"/>
        <end position="26"/>
    </location>
</feature>
<keyword evidence="2" id="KW-1185">Reference proteome</keyword>
<proteinExistence type="predicted"/>
<dbReference type="Proteomes" id="UP000887574">
    <property type="component" value="Unplaced"/>
</dbReference>
<organism evidence="2 3">
    <name type="scientific">Ditylenchus dipsaci</name>
    <dbReference type="NCBI Taxonomy" id="166011"/>
    <lineage>
        <taxon>Eukaryota</taxon>
        <taxon>Metazoa</taxon>
        <taxon>Ecdysozoa</taxon>
        <taxon>Nematoda</taxon>
        <taxon>Chromadorea</taxon>
        <taxon>Rhabditida</taxon>
        <taxon>Tylenchina</taxon>
        <taxon>Tylenchomorpha</taxon>
        <taxon>Sphaerularioidea</taxon>
        <taxon>Anguinidae</taxon>
        <taxon>Anguininae</taxon>
        <taxon>Ditylenchus</taxon>
    </lineage>
</organism>
<dbReference type="WBParaSite" id="jg17830">
    <property type="protein sequence ID" value="jg17830"/>
    <property type="gene ID" value="jg17830"/>
</dbReference>
<sequence length="103" mass="11361">MNNYSSSDEASMDGDVSDWSDVSEEAVDLLTQADQEEVTIHPGRPKNPPIQIELIPTYVPINDVSGAYDAVMTQCARNSVATENKGDFTEFFICSQVVVQWTT</sequence>
<name>A0A915DC11_9BILA</name>
<evidence type="ECO:0000256" key="1">
    <source>
        <dbReference type="SAM" id="MobiDB-lite"/>
    </source>
</evidence>
<evidence type="ECO:0000313" key="3">
    <source>
        <dbReference type="WBParaSite" id="jg17830"/>
    </source>
</evidence>